<evidence type="ECO:0000313" key="3">
    <source>
        <dbReference type="Proteomes" id="UP000178681"/>
    </source>
</evidence>
<dbReference type="SUPFAM" id="SSF54523">
    <property type="entry name" value="Pili subunits"/>
    <property type="match status" value="1"/>
</dbReference>
<gene>
    <name evidence="2" type="ORF">A2872_01295</name>
</gene>
<evidence type="ECO:0008006" key="4">
    <source>
        <dbReference type="Google" id="ProtNLM"/>
    </source>
</evidence>
<comment type="caution">
    <text evidence="2">The sequence shown here is derived from an EMBL/GenBank/DDBJ whole genome shotgun (WGS) entry which is preliminary data.</text>
</comment>
<keyword evidence="1" id="KW-0812">Transmembrane</keyword>
<reference evidence="2 3" key="1">
    <citation type="journal article" date="2016" name="Nat. Commun.">
        <title>Thousands of microbial genomes shed light on interconnected biogeochemical processes in an aquifer system.</title>
        <authorList>
            <person name="Anantharaman K."/>
            <person name="Brown C.T."/>
            <person name="Hug L.A."/>
            <person name="Sharon I."/>
            <person name="Castelle C.J."/>
            <person name="Probst A.J."/>
            <person name="Thomas B.C."/>
            <person name="Singh A."/>
            <person name="Wilkins M.J."/>
            <person name="Karaoz U."/>
            <person name="Brodie E.L."/>
            <person name="Williams K.H."/>
            <person name="Hubbard S.S."/>
            <person name="Banfield J.F."/>
        </authorList>
    </citation>
    <scope>NUCLEOTIDE SEQUENCE [LARGE SCALE GENOMIC DNA]</scope>
</reference>
<protein>
    <recommendedName>
        <fullName evidence="4">General secretion pathway GspH domain-containing protein</fullName>
    </recommendedName>
</protein>
<dbReference type="Proteomes" id="UP000178681">
    <property type="component" value="Unassembled WGS sequence"/>
</dbReference>
<sequence length="156" mass="16749">MRLGYTLIETLLVIALAGIISVIAYFGINSNREGQKLANAEKELVSNLRSAQNKALSGSNTGREYTFLMDVPGKKYTISTLGSSVSYNWPEGITMTNPGAICFFNPNIGTNPTPRCNGTPAFNFGAEKVITITGIAGIRTVRVAGSGYFVTRIYAL</sequence>
<evidence type="ECO:0000256" key="1">
    <source>
        <dbReference type="SAM" id="Phobius"/>
    </source>
</evidence>
<accession>A0A1F5Z1Z0</accession>
<dbReference type="InterPro" id="IPR012902">
    <property type="entry name" value="N_methyl_site"/>
</dbReference>
<dbReference type="Gene3D" id="3.30.700.10">
    <property type="entry name" value="Glycoprotein, Type 4 Pilin"/>
    <property type="match status" value="1"/>
</dbReference>
<evidence type="ECO:0000313" key="2">
    <source>
        <dbReference type="EMBL" id="OGG06344.1"/>
    </source>
</evidence>
<dbReference type="STRING" id="1798377.A2872_01295"/>
<name>A0A1F5Z1Z0_9BACT</name>
<proteinExistence type="predicted"/>
<keyword evidence="1" id="KW-1133">Transmembrane helix</keyword>
<dbReference type="NCBIfam" id="TIGR02532">
    <property type="entry name" value="IV_pilin_GFxxxE"/>
    <property type="match status" value="1"/>
</dbReference>
<dbReference type="EMBL" id="MFJG01000023">
    <property type="protein sequence ID" value="OGG06344.1"/>
    <property type="molecule type" value="Genomic_DNA"/>
</dbReference>
<dbReference type="AlphaFoldDB" id="A0A1F5Z1Z0"/>
<keyword evidence="1" id="KW-0472">Membrane</keyword>
<feature type="transmembrane region" description="Helical" evidence="1">
    <location>
        <begin position="6"/>
        <end position="28"/>
    </location>
</feature>
<organism evidence="2 3">
    <name type="scientific">Candidatus Gottesmanbacteria bacterium RIFCSPHIGHO2_01_FULL_42_12</name>
    <dbReference type="NCBI Taxonomy" id="1798377"/>
    <lineage>
        <taxon>Bacteria</taxon>
        <taxon>Candidatus Gottesmaniibacteriota</taxon>
    </lineage>
</organism>
<dbReference type="InterPro" id="IPR045584">
    <property type="entry name" value="Pilin-like"/>
</dbReference>